<proteinExistence type="predicted"/>
<dbReference type="RefSeq" id="WP_057742251.1">
    <property type="nucleotide sequence ID" value="NZ_AZEF01000007.1"/>
</dbReference>
<comment type="caution">
    <text evidence="1">The sequence shown here is derived from an EMBL/GenBank/DDBJ whole genome shotgun (WGS) entry which is preliminary data.</text>
</comment>
<gene>
    <name evidence="1" type="ORF">FC81_GL000247</name>
</gene>
<dbReference type="EMBL" id="AZEF01000007">
    <property type="protein sequence ID" value="KRL02981.1"/>
    <property type="molecule type" value="Genomic_DNA"/>
</dbReference>
<dbReference type="InterPro" id="IPR010064">
    <property type="entry name" value="HK97-gp10_tail"/>
</dbReference>
<dbReference type="OrthoDB" id="2146187at2"/>
<keyword evidence="2" id="KW-1185">Reference proteome</keyword>
<evidence type="ECO:0000313" key="1">
    <source>
        <dbReference type="EMBL" id="KRL02981.1"/>
    </source>
</evidence>
<dbReference type="Proteomes" id="UP000051621">
    <property type="component" value="Unassembled WGS sequence"/>
</dbReference>
<accession>A0A0R1MCH5</accession>
<protein>
    <submittedName>
        <fullName evidence="1">Phage-related head-tail joining protein</fullName>
    </submittedName>
</protein>
<sequence>MEKDDLGLQLEAWLEAAKDLVPDSEDAKKITNEGAGVLAKHLKAEADKHRSTRKDVKYGHLADNIVVQNTDIDGEKNGNSVVGFGQKAYVARFLNDGTKNMAATHFVDNARREAKDDVLKAQWNKYKEITRKKRSE</sequence>
<name>A0A0R1MCH5_9LACO</name>
<dbReference type="NCBIfam" id="TIGR01725">
    <property type="entry name" value="phge_HK97_gp10"/>
    <property type="match status" value="1"/>
</dbReference>
<dbReference type="PATRIC" id="fig|1423731.3.peg.257"/>
<dbReference type="STRING" id="1423731.FC81_GL000247"/>
<organism evidence="1 2">
    <name type="scientific">Liquorilactobacillus capillatus DSM 19910</name>
    <dbReference type="NCBI Taxonomy" id="1423731"/>
    <lineage>
        <taxon>Bacteria</taxon>
        <taxon>Bacillati</taxon>
        <taxon>Bacillota</taxon>
        <taxon>Bacilli</taxon>
        <taxon>Lactobacillales</taxon>
        <taxon>Lactobacillaceae</taxon>
        <taxon>Liquorilactobacillus</taxon>
    </lineage>
</organism>
<evidence type="ECO:0000313" key="2">
    <source>
        <dbReference type="Proteomes" id="UP000051621"/>
    </source>
</evidence>
<dbReference type="Pfam" id="PF04883">
    <property type="entry name" value="HK97-gp10_like"/>
    <property type="match status" value="1"/>
</dbReference>
<dbReference type="AlphaFoldDB" id="A0A0R1MCH5"/>
<reference evidence="1 2" key="1">
    <citation type="journal article" date="2015" name="Genome Announc.">
        <title>Expanding the biotechnology potential of lactobacilli through comparative genomics of 213 strains and associated genera.</title>
        <authorList>
            <person name="Sun Z."/>
            <person name="Harris H.M."/>
            <person name="McCann A."/>
            <person name="Guo C."/>
            <person name="Argimon S."/>
            <person name="Zhang W."/>
            <person name="Yang X."/>
            <person name="Jeffery I.B."/>
            <person name="Cooney J.C."/>
            <person name="Kagawa T.F."/>
            <person name="Liu W."/>
            <person name="Song Y."/>
            <person name="Salvetti E."/>
            <person name="Wrobel A."/>
            <person name="Rasinkangas P."/>
            <person name="Parkhill J."/>
            <person name="Rea M.C."/>
            <person name="O'Sullivan O."/>
            <person name="Ritari J."/>
            <person name="Douillard F.P."/>
            <person name="Paul Ross R."/>
            <person name="Yang R."/>
            <person name="Briner A.E."/>
            <person name="Felis G.E."/>
            <person name="de Vos W.M."/>
            <person name="Barrangou R."/>
            <person name="Klaenhammer T.R."/>
            <person name="Caufield P.W."/>
            <person name="Cui Y."/>
            <person name="Zhang H."/>
            <person name="O'Toole P.W."/>
        </authorList>
    </citation>
    <scope>NUCLEOTIDE SEQUENCE [LARGE SCALE GENOMIC DNA]</scope>
    <source>
        <strain evidence="1 2">DSM 19910</strain>
    </source>
</reference>